<keyword evidence="2" id="KW-1185">Reference proteome</keyword>
<dbReference type="PANTHER" id="PTHR12993">
    <property type="entry name" value="N-ACETYLGLUCOSAMINYL-PHOSPHATIDYLINOSITOL DE-N-ACETYLASE-RELATED"/>
    <property type="match status" value="1"/>
</dbReference>
<dbReference type="InterPro" id="IPR003737">
    <property type="entry name" value="GlcNAc_PI_deacetylase-related"/>
</dbReference>
<evidence type="ECO:0000313" key="1">
    <source>
        <dbReference type="EMBL" id="RYU96034.1"/>
    </source>
</evidence>
<sequence>MKKATHALGFVLLFVFFCYQSYSQGPKVLIITAHPDDETMFPVTVFKVTHEMKGTADVALITDGSGGYNGLVASSYYGKNMTDSATGRTYLPLIRKKELLCSGEVMGIRNFYFFDQIDDFYQMNPEPFLSGERWDMNYCEKKLDKILEQGKYDFIFCLVPDAGQHAHHKTASIMALRAAQRFKGADKPIVLGGRSASKDYSFRFTELENYPETRISSKAPVFYFDRSYGFGENNKHSYMIVADWVKACHKSQSGDMNAAMHKGDLETFWYFEINGDLNIERTRAFFEQLKSSGFPTK</sequence>
<name>A0A4Q5M1D0_9BACT</name>
<dbReference type="Gene3D" id="3.40.50.10320">
    <property type="entry name" value="LmbE-like"/>
    <property type="match status" value="1"/>
</dbReference>
<accession>A0A4Q5M1D0</accession>
<dbReference type="SUPFAM" id="SSF102588">
    <property type="entry name" value="LmbE-like"/>
    <property type="match status" value="1"/>
</dbReference>
<dbReference type="Pfam" id="PF02585">
    <property type="entry name" value="PIG-L"/>
    <property type="match status" value="1"/>
</dbReference>
<dbReference type="InterPro" id="IPR024078">
    <property type="entry name" value="LmbE-like_dom_sf"/>
</dbReference>
<dbReference type="Proteomes" id="UP000293162">
    <property type="component" value="Unassembled WGS sequence"/>
</dbReference>
<dbReference type="AlphaFoldDB" id="A0A4Q5M1D0"/>
<dbReference type="GO" id="GO:0016811">
    <property type="term" value="F:hydrolase activity, acting on carbon-nitrogen (but not peptide) bonds, in linear amides"/>
    <property type="evidence" value="ECO:0007669"/>
    <property type="project" value="TreeGrafter"/>
</dbReference>
<dbReference type="EMBL" id="SEWF01000010">
    <property type="protein sequence ID" value="RYU96034.1"/>
    <property type="molecule type" value="Genomic_DNA"/>
</dbReference>
<organism evidence="1 2">
    <name type="scientific">Emticicia agri</name>
    <dbReference type="NCBI Taxonomy" id="2492393"/>
    <lineage>
        <taxon>Bacteria</taxon>
        <taxon>Pseudomonadati</taxon>
        <taxon>Bacteroidota</taxon>
        <taxon>Cytophagia</taxon>
        <taxon>Cytophagales</taxon>
        <taxon>Leadbetterellaceae</taxon>
        <taxon>Emticicia</taxon>
    </lineage>
</organism>
<dbReference type="PANTHER" id="PTHR12993:SF11">
    <property type="entry name" value="N-ACETYLGLUCOSAMINYL-PHOSPHATIDYLINOSITOL DE-N-ACETYLASE"/>
    <property type="match status" value="1"/>
</dbReference>
<dbReference type="OrthoDB" id="937663at2"/>
<comment type="caution">
    <text evidence="1">The sequence shown here is derived from an EMBL/GenBank/DDBJ whole genome shotgun (WGS) entry which is preliminary data.</text>
</comment>
<dbReference type="RefSeq" id="WP_130020641.1">
    <property type="nucleotide sequence ID" value="NZ_SEWF01000010.1"/>
</dbReference>
<protein>
    <submittedName>
        <fullName evidence="1">PIG-L family deacetylase</fullName>
    </submittedName>
</protein>
<evidence type="ECO:0000313" key="2">
    <source>
        <dbReference type="Proteomes" id="UP000293162"/>
    </source>
</evidence>
<gene>
    <name evidence="1" type="ORF">EWM59_09045</name>
</gene>
<proteinExistence type="predicted"/>
<reference evidence="1 2" key="1">
    <citation type="submission" date="2019-02" db="EMBL/GenBank/DDBJ databases">
        <title>Bacterial novel species Emticicia sp. 17J42-9 isolated from soil.</title>
        <authorList>
            <person name="Jung H.-Y."/>
        </authorList>
    </citation>
    <scope>NUCLEOTIDE SEQUENCE [LARGE SCALE GENOMIC DNA]</scope>
    <source>
        <strain evidence="1 2">17J42-9</strain>
    </source>
</reference>